<name>A0A1G2CF93_9BACT</name>
<dbReference type="STRING" id="1798650.A2945_00015"/>
<dbReference type="AlphaFoldDB" id="A0A1G2CF93"/>
<keyword evidence="1" id="KW-0472">Membrane</keyword>
<sequence>MKESFKKIFKEKEYFRIGALVSVAAIVFLVLWGAGAFRAGEKEAQRRDTGGENIGSALDAHDIADQEARKWHSDAVLSTFTSNKAQNGEPIDTWQFIFISASAPRRGFIVDIEGNVIAGSREVDYVGTGAAFSEEGIITQGEAIRRIHALSGYEDEPILGIEAVYDPAAKSWYWAARTLKGVVSIEASP</sequence>
<comment type="caution">
    <text evidence="2">The sequence shown here is derived from an EMBL/GenBank/DDBJ whole genome shotgun (WGS) entry which is preliminary data.</text>
</comment>
<gene>
    <name evidence="2" type="ORF">A2945_00015</name>
</gene>
<proteinExistence type="predicted"/>
<evidence type="ECO:0000256" key="1">
    <source>
        <dbReference type="SAM" id="Phobius"/>
    </source>
</evidence>
<organism evidence="2 3">
    <name type="scientific">Candidatus Liptonbacteria bacterium RIFCSPLOWO2_01_FULL_52_25</name>
    <dbReference type="NCBI Taxonomy" id="1798650"/>
    <lineage>
        <taxon>Bacteria</taxon>
        <taxon>Candidatus Liptoniibacteriota</taxon>
    </lineage>
</organism>
<accession>A0A1G2CF93</accession>
<protein>
    <submittedName>
        <fullName evidence="2">Uncharacterized protein</fullName>
    </submittedName>
</protein>
<keyword evidence="1" id="KW-0812">Transmembrane</keyword>
<evidence type="ECO:0000313" key="2">
    <source>
        <dbReference type="EMBL" id="OGZ00059.1"/>
    </source>
</evidence>
<dbReference type="EMBL" id="MHLA01000008">
    <property type="protein sequence ID" value="OGZ00059.1"/>
    <property type="molecule type" value="Genomic_DNA"/>
</dbReference>
<keyword evidence="1" id="KW-1133">Transmembrane helix</keyword>
<evidence type="ECO:0000313" key="3">
    <source>
        <dbReference type="Proteomes" id="UP000178880"/>
    </source>
</evidence>
<reference evidence="2 3" key="1">
    <citation type="journal article" date="2016" name="Nat. Commun.">
        <title>Thousands of microbial genomes shed light on interconnected biogeochemical processes in an aquifer system.</title>
        <authorList>
            <person name="Anantharaman K."/>
            <person name="Brown C.T."/>
            <person name="Hug L.A."/>
            <person name="Sharon I."/>
            <person name="Castelle C.J."/>
            <person name="Probst A.J."/>
            <person name="Thomas B.C."/>
            <person name="Singh A."/>
            <person name="Wilkins M.J."/>
            <person name="Karaoz U."/>
            <person name="Brodie E.L."/>
            <person name="Williams K.H."/>
            <person name="Hubbard S.S."/>
            <person name="Banfield J.F."/>
        </authorList>
    </citation>
    <scope>NUCLEOTIDE SEQUENCE [LARGE SCALE GENOMIC DNA]</scope>
</reference>
<feature type="transmembrane region" description="Helical" evidence="1">
    <location>
        <begin position="14"/>
        <end position="37"/>
    </location>
</feature>
<dbReference type="Proteomes" id="UP000178880">
    <property type="component" value="Unassembled WGS sequence"/>
</dbReference>